<proteinExistence type="predicted"/>
<keyword evidence="3" id="KW-1185">Reference proteome</keyword>
<reference evidence="3" key="1">
    <citation type="journal article" date="2017" name="Nat. Commun.">
        <title>The asparagus genome sheds light on the origin and evolution of a young Y chromosome.</title>
        <authorList>
            <person name="Harkess A."/>
            <person name="Zhou J."/>
            <person name="Xu C."/>
            <person name="Bowers J.E."/>
            <person name="Van der Hulst R."/>
            <person name="Ayyampalayam S."/>
            <person name="Mercati F."/>
            <person name="Riccardi P."/>
            <person name="McKain M.R."/>
            <person name="Kakrana A."/>
            <person name="Tang H."/>
            <person name="Ray J."/>
            <person name="Groenendijk J."/>
            <person name="Arikit S."/>
            <person name="Mathioni S.M."/>
            <person name="Nakano M."/>
            <person name="Shan H."/>
            <person name="Telgmann-Rauber A."/>
            <person name="Kanno A."/>
            <person name="Yue Z."/>
            <person name="Chen H."/>
            <person name="Li W."/>
            <person name="Chen Y."/>
            <person name="Xu X."/>
            <person name="Zhang Y."/>
            <person name="Luo S."/>
            <person name="Chen H."/>
            <person name="Gao J."/>
            <person name="Mao Z."/>
            <person name="Pires J.C."/>
            <person name="Luo M."/>
            <person name="Kudrna D."/>
            <person name="Wing R.A."/>
            <person name="Meyers B.C."/>
            <person name="Yi K."/>
            <person name="Kong H."/>
            <person name="Lavrijsen P."/>
            <person name="Sunseri F."/>
            <person name="Falavigna A."/>
            <person name="Ye Y."/>
            <person name="Leebens-Mack J.H."/>
            <person name="Chen G."/>
        </authorList>
    </citation>
    <scope>NUCLEOTIDE SEQUENCE [LARGE SCALE GENOMIC DNA]</scope>
    <source>
        <strain evidence="3">cv. DH0086</strain>
    </source>
</reference>
<evidence type="ECO:0000313" key="3">
    <source>
        <dbReference type="Proteomes" id="UP000243459"/>
    </source>
</evidence>
<evidence type="ECO:0000313" key="2">
    <source>
        <dbReference type="EMBL" id="ONK64487.1"/>
    </source>
</evidence>
<gene>
    <name evidence="2" type="ORF">A4U43_C07F26580</name>
</gene>
<name>A0A5P1EH14_ASPOF</name>
<feature type="region of interest" description="Disordered" evidence="1">
    <location>
        <begin position="35"/>
        <end position="82"/>
    </location>
</feature>
<sequence>MRGFLPPMLHFGCRRVKKGMQWSCRWELPRCHPAGSAGSQWPLPPLDGVVVGNKGGGAEGSGTSAEGAGGDTEVNQAAGIHD</sequence>
<accession>A0A5P1EH14</accession>
<dbReference type="AlphaFoldDB" id="A0A5P1EH14"/>
<dbReference type="EMBL" id="CM007387">
    <property type="protein sequence ID" value="ONK64487.1"/>
    <property type="molecule type" value="Genomic_DNA"/>
</dbReference>
<evidence type="ECO:0000256" key="1">
    <source>
        <dbReference type="SAM" id="MobiDB-lite"/>
    </source>
</evidence>
<dbReference type="Gramene" id="ONK64487">
    <property type="protein sequence ID" value="ONK64487"/>
    <property type="gene ID" value="A4U43_C07F26580"/>
</dbReference>
<protein>
    <submittedName>
        <fullName evidence="2">Uncharacterized protein</fullName>
    </submittedName>
</protein>
<dbReference type="Proteomes" id="UP000243459">
    <property type="component" value="Chromosome 7"/>
</dbReference>
<organism evidence="2 3">
    <name type="scientific">Asparagus officinalis</name>
    <name type="common">Garden asparagus</name>
    <dbReference type="NCBI Taxonomy" id="4686"/>
    <lineage>
        <taxon>Eukaryota</taxon>
        <taxon>Viridiplantae</taxon>
        <taxon>Streptophyta</taxon>
        <taxon>Embryophyta</taxon>
        <taxon>Tracheophyta</taxon>
        <taxon>Spermatophyta</taxon>
        <taxon>Magnoliopsida</taxon>
        <taxon>Liliopsida</taxon>
        <taxon>Asparagales</taxon>
        <taxon>Asparagaceae</taxon>
        <taxon>Asparagoideae</taxon>
        <taxon>Asparagus</taxon>
    </lineage>
</organism>